<sequence>MTMFTTRTLIFLAMAFSASTAVIAAPVTSLPPSAAGSMPSSISQAPPASTSQAAHKFAPAFWGRIAEPKRADYTR</sequence>
<feature type="chain" id="PRO_5042248481" evidence="1">
    <location>
        <begin position="25"/>
        <end position="75"/>
    </location>
</feature>
<dbReference type="AlphaFoldDB" id="A0AAD2HNC3"/>
<evidence type="ECO:0000313" key="2">
    <source>
        <dbReference type="EMBL" id="CAK5277157.1"/>
    </source>
</evidence>
<organism evidence="2 3">
    <name type="scientific">Mycena citricolor</name>
    <dbReference type="NCBI Taxonomy" id="2018698"/>
    <lineage>
        <taxon>Eukaryota</taxon>
        <taxon>Fungi</taxon>
        <taxon>Dikarya</taxon>
        <taxon>Basidiomycota</taxon>
        <taxon>Agaricomycotina</taxon>
        <taxon>Agaricomycetes</taxon>
        <taxon>Agaricomycetidae</taxon>
        <taxon>Agaricales</taxon>
        <taxon>Marasmiineae</taxon>
        <taxon>Mycenaceae</taxon>
        <taxon>Mycena</taxon>
    </lineage>
</organism>
<keyword evidence="3" id="KW-1185">Reference proteome</keyword>
<feature type="signal peptide" evidence="1">
    <location>
        <begin position="1"/>
        <end position="24"/>
    </location>
</feature>
<comment type="caution">
    <text evidence="2">The sequence shown here is derived from an EMBL/GenBank/DDBJ whole genome shotgun (WGS) entry which is preliminary data.</text>
</comment>
<evidence type="ECO:0000313" key="3">
    <source>
        <dbReference type="Proteomes" id="UP001295794"/>
    </source>
</evidence>
<reference evidence="2" key="1">
    <citation type="submission" date="2023-11" db="EMBL/GenBank/DDBJ databases">
        <authorList>
            <person name="De Vega J J."/>
            <person name="De Vega J J."/>
        </authorList>
    </citation>
    <scope>NUCLEOTIDE SEQUENCE</scope>
</reference>
<evidence type="ECO:0000256" key="1">
    <source>
        <dbReference type="SAM" id="SignalP"/>
    </source>
</evidence>
<proteinExistence type="predicted"/>
<name>A0AAD2HNC3_9AGAR</name>
<dbReference type="EMBL" id="CAVNYO010000419">
    <property type="protein sequence ID" value="CAK5277157.1"/>
    <property type="molecule type" value="Genomic_DNA"/>
</dbReference>
<keyword evidence="1" id="KW-0732">Signal</keyword>
<protein>
    <submittedName>
        <fullName evidence="2">Uncharacterized protein</fullName>
    </submittedName>
</protein>
<accession>A0AAD2HNC3</accession>
<dbReference type="Proteomes" id="UP001295794">
    <property type="component" value="Unassembled WGS sequence"/>
</dbReference>
<gene>
    <name evidence="2" type="ORF">MYCIT1_LOCUS25990</name>
</gene>